<name>A0A1Y5I0Y8_OSTTA</name>
<evidence type="ECO:0000256" key="1">
    <source>
        <dbReference type="SAM" id="MobiDB-lite"/>
    </source>
</evidence>
<accession>A0A1Y5I0Y8</accession>
<dbReference type="Proteomes" id="UP000195557">
    <property type="component" value="Unassembled WGS sequence"/>
</dbReference>
<dbReference type="AlphaFoldDB" id="A0A1Y5I0Y8"/>
<proteinExistence type="predicted"/>
<feature type="region of interest" description="Disordered" evidence="1">
    <location>
        <begin position="39"/>
        <end position="110"/>
    </location>
</feature>
<organism evidence="2">
    <name type="scientific">Ostreococcus tauri</name>
    <name type="common">Marine green alga</name>
    <dbReference type="NCBI Taxonomy" id="70448"/>
    <lineage>
        <taxon>Eukaryota</taxon>
        <taxon>Viridiplantae</taxon>
        <taxon>Chlorophyta</taxon>
        <taxon>Mamiellophyceae</taxon>
        <taxon>Mamiellales</taxon>
        <taxon>Bathycoccaceae</taxon>
        <taxon>Ostreococcus</taxon>
    </lineage>
</organism>
<reference evidence="2" key="1">
    <citation type="submission" date="2017-04" db="EMBL/GenBank/DDBJ databases">
        <title>Population genomics of picophytoplankton unveils novel chromosome hypervariability.</title>
        <authorList>
            <consortium name="DOE Joint Genome Institute"/>
            <person name="Blanc-Mathieu R."/>
            <person name="Krasovec M."/>
            <person name="Hebrard M."/>
            <person name="Yau S."/>
            <person name="Desgranges E."/>
            <person name="Martin J."/>
            <person name="Schackwitz W."/>
            <person name="Kuo A."/>
            <person name="Salin G."/>
            <person name="Donnadieu C."/>
            <person name="Desdevises Y."/>
            <person name="Sanchez-Ferandin S."/>
            <person name="Moreau H."/>
            <person name="Rivals E."/>
            <person name="Grigoriev I.V."/>
            <person name="Grimsley N."/>
            <person name="Eyre-Walker A."/>
            <person name="Piganeau G."/>
        </authorList>
    </citation>
    <scope>NUCLEOTIDE SEQUENCE [LARGE SCALE GENOMIC DNA]</scope>
    <source>
        <strain evidence="2">RCC 1115</strain>
    </source>
</reference>
<protein>
    <submittedName>
        <fullName evidence="2">Uncharacterized protein</fullName>
    </submittedName>
</protein>
<feature type="compositionally biased region" description="Basic and acidic residues" evidence="1">
    <location>
        <begin position="90"/>
        <end position="110"/>
    </location>
</feature>
<evidence type="ECO:0000313" key="2">
    <source>
        <dbReference type="EMBL" id="OUS43130.1"/>
    </source>
</evidence>
<sequence length="110" mass="12038">MESPIESSTRALGLDRRFSSLSKVSFVAYTYALNTRSGPGARTAMEPLGTRTRSRVRPSRETLEGTRTLDALDDSKMSSPTSARTGIVSDKCRDRERGSSDEHLDLGVDV</sequence>
<dbReference type="EMBL" id="KZ155835">
    <property type="protein sequence ID" value="OUS43130.1"/>
    <property type="molecule type" value="Genomic_DNA"/>
</dbReference>
<gene>
    <name evidence="2" type="ORF">BE221DRAFT_81394</name>
</gene>